<evidence type="ECO:0000313" key="2">
    <source>
        <dbReference type="EMBL" id="OCB84951.1"/>
    </source>
</evidence>
<comment type="caution">
    <text evidence="2">The sequence shown here is derived from an EMBL/GenBank/DDBJ whole genome shotgun (WGS) entry which is preliminary data.</text>
</comment>
<feature type="region of interest" description="Disordered" evidence="1">
    <location>
        <begin position="1"/>
        <end position="61"/>
    </location>
</feature>
<evidence type="ECO:0000313" key="3">
    <source>
        <dbReference type="Proteomes" id="UP000757232"/>
    </source>
</evidence>
<dbReference type="EMBL" id="LNZH02000212">
    <property type="protein sequence ID" value="OCB84951.1"/>
    <property type="molecule type" value="Genomic_DNA"/>
</dbReference>
<organism evidence="2 3">
    <name type="scientific">Sanghuangporus baumii</name>
    <name type="common">Phellinus baumii</name>
    <dbReference type="NCBI Taxonomy" id="108892"/>
    <lineage>
        <taxon>Eukaryota</taxon>
        <taxon>Fungi</taxon>
        <taxon>Dikarya</taxon>
        <taxon>Basidiomycota</taxon>
        <taxon>Agaricomycotina</taxon>
        <taxon>Agaricomycetes</taxon>
        <taxon>Hymenochaetales</taxon>
        <taxon>Hymenochaetaceae</taxon>
        <taxon>Sanghuangporus</taxon>
    </lineage>
</organism>
<gene>
    <name evidence="2" type="ORF">A7U60_g7905</name>
</gene>
<keyword evidence="3" id="KW-1185">Reference proteome</keyword>
<dbReference type="Proteomes" id="UP000757232">
    <property type="component" value="Unassembled WGS sequence"/>
</dbReference>
<dbReference type="AlphaFoldDB" id="A0A9Q5HS66"/>
<sequence>MRIRTSKAETFKPSARARTSSSSSSNPDPGPDPDPDPDPDPYTTSHNKTDINPYPRKEKEKKYRISAHLPVPPAWTNRGNSIHWLPSSSSRMIVTPSPQKALPLTEAVKIACYLGEYHISHPLRQDEKSSMISSSRKSIYNPTDISYDITYDEFIHANLTTSRFSLCLCICKVLCWTNAWTTVELILVLSTPYRAKFALTREDIMAYSLRLLRKIFPLDWACFESECIQTGRTMRDCDIPNLTCETFYILRPLIRHKLINLEVPIVHTSTHLVIQLNDSLKFSNPNSSSPALVLASRGATM</sequence>
<accession>A0A9Q5HS66</accession>
<protein>
    <submittedName>
        <fullName evidence="2">Uncharacterized protein</fullName>
    </submittedName>
</protein>
<feature type="compositionally biased region" description="Basic and acidic residues" evidence="1">
    <location>
        <begin position="1"/>
        <end position="10"/>
    </location>
</feature>
<reference evidence="2" key="1">
    <citation type="submission" date="2016-06" db="EMBL/GenBank/DDBJ databases">
        <title>Draft Genome sequence of the fungus Inonotus baumii.</title>
        <authorList>
            <person name="Zhu H."/>
            <person name="Lin W."/>
        </authorList>
    </citation>
    <scope>NUCLEOTIDE SEQUENCE</scope>
    <source>
        <strain evidence="2">821</strain>
    </source>
</reference>
<proteinExistence type="predicted"/>
<evidence type="ECO:0000256" key="1">
    <source>
        <dbReference type="SAM" id="MobiDB-lite"/>
    </source>
</evidence>
<name>A0A9Q5HS66_SANBA</name>